<dbReference type="Gene3D" id="3.90.226.10">
    <property type="entry name" value="2-enoyl-CoA Hydratase, Chain A, domain 1"/>
    <property type="match status" value="1"/>
</dbReference>
<dbReference type="CDD" id="cd06558">
    <property type="entry name" value="crotonase-like"/>
    <property type="match status" value="1"/>
</dbReference>
<keyword evidence="8" id="KW-0472">Membrane</keyword>
<dbReference type="SUPFAM" id="SSF52096">
    <property type="entry name" value="ClpP/crotonase"/>
    <property type="match status" value="1"/>
</dbReference>
<evidence type="ECO:0000256" key="5">
    <source>
        <dbReference type="ARBA" id="ARBA00022801"/>
    </source>
</evidence>
<dbReference type="InterPro" id="IPR029045">
    <property type="entry name" value="ClpP/crotonase-like_dom_sf"/>
</dbReference>
<dbReference type="Proteomes" id="UP000050791">
    <property type="component" value="Unassembled WGS sequence"/>
</dbReference>
<evidence type="ECO:0000256" key="4">
    <source>
        <dbReference type="ARBA" id="ARBA00016714"/>
    </source>
</evidence>
<evidence type="ECO:0000256" key="8">
    <source>
        <dbReference type="SAM" id="Phobius"/>
    </source>
</evidence>
<dbReference type="InterPro" id="IPR032259">
    <property type="entry name" value="HIBYL-CoA-H"/>
</dbReference>
<dbReference type="Pfam" id="PF16113">
    <property type="entry name" value="ECH_2"/>
    <property type="match status" value="1"/>
</dbReference>
<dbReference type="PANTHER" id="PTHR43176:SF3">
    <property type="entry name" value="3-HYDROXYISOBUTYRYL-COA HYDROLASE, MITOCHONDRIAL"/>
    <property type="match status" value="1"/>
</dbReference>
<dbReference type="AlphaFoldDB" id="A0AA85BXM7"/>
<feature type="domain" description="Enoyl-CoA hydratase/isomerase" evidence="9">
    <location>
        <begin position="97"/>
        <end position="462"/>
    </location>
</feature>
<comment type="catalytic activity">
    <reaction evidence="1">
        <text>3-hydroxy-2-methylpropanoyl-CoA + H2O = 3-hydroxy-2-methylpropanoate + CoA + H(+)</text>
        <dbReference type="Rhea" id="RHEA:20888"/>
        <dbReference type="ChEBI" id="CHEBI:11805"/>
        <dbReference type="ChEBI" id="CHEBI:15377"/>
        <dbReference type="ChEBI" id="CHEBI:15378"/>
        <dbReference type="ChEBI" id="CHEBI:57287"/>
        <dbReference type="ChEBI" id="CHEBI:57340"/>
        <dbReference type="EC" id="3.1.2.4"/>
    </reaction>
</comment>
<evidence type="ECO:0000259" key="9">
    <source>
        <dbReference type="Pfam" id="PF16113"/>
    </source>
</evidence>
<evidence type="ECO:0000256" key="6">
    <source>
        <dbReference type="ARBA" id="ARBA00024871"/>
    </source>
</evidence>
<evidence type="ECO:0000256" key="2">
    <source>
        <dbReference type="ARBA" id="ARBA00005254"/>
    </source>
</evidence>
<sequence>MFQIVWNLLFNIFVCLYCNVLALIYYLDKFSLSFWILVIYYVLVGTFSIMRILDNSTSFILLLKIKAVISIACRHFRSASCTFNNSDVVLISQHKSCGIITLNRPKVHNSLNLEMLGIIHSKLKDWNHDPSVSLVVIEGSGEKAFCAGGDVRFIASAVQKGSIVAQEFFRKEYQLNHLIGVMTKPYIAILNGITMGGGAGISVHGRYRIATEKTVFAMPETMIGFFPDVGGGYFLPRLPHPGLGLFLALTGYKLSSMNTVWAGIATHFIHSKDLSNFKNALMSLELKSTCSPDDKPEFDYAIDKVINQFSSDVPSYYHSSVSNDLLYILDDLSEIFCFYKNNDDGGDHEIPVTIEDILIKLSKCYQNIENHEKVIHWAKETYDKLLSCSPTSLKVTLRQLQIGSKLSFRDEFKMEYRLSQKMTKNPDFYEGVRACLIDKDNTPKWNPNNLTSVDMNQIQSYFNQLPENDEWRPE</sequence>
<accession>A0AA85BXM7</accession>
<dbReference type="GO" id="GO:0003860">
    <property type="term" value="F:3-hydroxyisobutyryl-CoA hydrolase activity"/>
    <property type="evidence" value="ECO:0007669"/>
    <property type="project" value="UniProtKB-EC"/>
</dbReference>
<dbReference type="InterPro" id="IPR045004">
    <property type="entry name" value="ECH_dom"/>
</dbReference>
<proteinExistence type="inferred from homology"/>
<dbReference type="WBParaSite" id="SMTH1_88500.1">
    <property type="protein sequence ID" value="SMTH1_88500.1"/>
    <property type="gene ID" value="SMTH1_88500"/>
</dbReference>
<protein>
    <recommendedName>
        <fullName evidence="4">3-hydroxyisobutyryl-CoA hydrolase, mitochondrial</fullName>
        <ecNumber evidence="3">3.1.2.4</ecNumber>
    </recommendedName>
    <alternativeName>
        <fullName evidence="7">3-hydroxyisobutyryl-coenzyme A hydrolase</fullName>
    </alternativeName>
</protein>
<keyword evidence="5" id="KW-0378">Hydrolase</keyword>
<evidence type="ECO:0000313" key="11">
    <source>
        <dbReference type="WBParaSite" id="SMTH1_88500.1"/>
    </source>
</evidence>
<dbReference type="GO" id="GO:0005739">
    <property type="term" value="C:mitochondrion"/>
    <property type="evidence" value="ECO:0007669"/>
    <property type="project" value="TreeGrafter"/>
</dbReference>
<evidence type="ECO:0000256" key="3">
    <source>
        <dbReference type="ARBA" id="ARBA00011915"/>
    </source>
</evidence>
<keyword evidence="8" id="KW-0812">Transmembrane</keyword>
<feature type="transmembrane region" description="Helical" evidence="8">
    <location>
        <begin position="34"/>
        <end position="53"/>
    </location>
</feature>
<evidence type="ECO:0000256" key="7">
    <source>
        <dbReference type="ARBA" id="ARBA00031181"/>
    </source>
</evidence>
<evidence type="ECO:0000313" key="10">
    <source>
        <dbReference type="Proteomes" id="UP000050791"/>
    </source>
</evidence>
<evidence type="ECO:0000256" key="1">
    <source>
        <dbReference type="ARBA" id="ARBA00001709"/>
    </source>
</evidence>
<name>A0AA85BXM7_9TREM</name>
<reference evidence="11" key="1">
    <citation type="submission" date="2023-11" db="UniProtKB">
        <authorList>
            <consortium name="WormBaseParasite"/>
        </authorList>
    </citation>
    <scope>IDENTIFICATION</scope>
</reference>
<dbReference type="GO" id="GO:0006574">
    <property type="term" value="P:L-valine catabolic process"/>
    <property type="evidence" value="ECO:0007669"/>
    <property type="project" value="TreeGrafter"/>
</dbReference>
<comment type="function">
    <text evidence="6">Hydrolyzes 3-hydroxyisobutyryl-CoA (HIBYL-CoA), a saline catabolite. Has high activity toward isobutyryl-CoA. Could be an isobutyryl-CoA dehydrogenase that functions in valine catabolism. Also hydrolyzes 3-hydroxypropanoyl-CoA.</text>
</comment>
<dbReference type="PANTHER" id="PTHR43176">
    <property type="entry name" value="3-HYDROXYISOBUTYRYL-COA HYDROLASE-RELATED"/>
    <property type="match status" value="1"/>
</dbReference>
<keyword evidence="8" id="KW-1133">Transmembrane helix</keyword>
<feature type="transmembrane region" description="Helical" evidence="8">
    <location>
        <begin position="6"/>
        <end position="27"/>
    </location>
</feature>
<dbReference type="EC" id="3.1.2.4" evidence="3"/>
<comment type="similarity">
    <text evidence="2">Belongs to the enoyl-CoA hydratase/isomerase family.</text>
</comment>
<organism evidence="10 11">
    <name type="scientific">Schistosoma mattheei</name>
    <dbReference type="NCBI Taxonomy" id="31246"/>
    <lineage>
        <taxon>Eukaryota</taxon>
        <taxon>Metazoa</taxon>
        <taxon>Spiralia</taxon>
        <taxon>Lophotrochozoa</taxon>
        <taxon>Platyhelminthes</taxon>
        <taxon>Trematoda</taxon>
        <taxon>Digenea</taxon>
        <taxon>Strigeidida</taxon>
        <taxon>Schistosomatoidea</taxon>
        <taxon>Schistosomatidae</taxon>
        <taxon>Schistosoma</taxon>
    </lineage>
</organism>